<comment type="caution">
    <text evidence="1">The sequence shown here is derived from an EMBL/GenBank/DDBJ whole genome shotgun (WGS) entry which is preliminary data.</text>
</comment>
<protein>
    <submittedName>
        <fullName evidence="1">Uncharacterized protein</fullName>
    </submittedName>
</protein>
<reference evidence="1" key="1">
    <citation type="submission" date="2018-05" db="EMBL/GenBank/DDBJ databases">
        <title>Draft genome of Mucuna pruriens seed.</title>
        <authorList>
            <person name="Nnadi N.E."/>
            <person name="Vos R."/>
            <person name="Hasami M.H."/>
            <person name="Devisetty U.K."/>
            <person name="Aguiy J.C."/>
        </authorList>
    </citation>
    <scope>NUCLEOTIDE SEQUENCE [LARGE SCALE GENOMIC DNA]</scope>
    <source>
        <strain evidence="1">JCA_2017</strain>
    </source>
</reference>
<dbReference type="InterPro" id="IPR043502">
    <property type="entry name" value="DNA/RNA_pol_sf"/>
</dbReference>
<dbReference type="AlphaFoldDB" id="A0A371EI25"/>
<dbReference type="EMBL" id="QJKJ01013772">
    <property type="protein sequence ID" value="RDX65707.1"/>
    <property type="molecule type" value="Genomic_DNA"/>
</dbReference>
<feature type="non-terminal residue" evidence="1">
    <location>
        <position position="1"/>
    </location>
</feature>
<gene>
    <name evidence="1" type="ORF">CR513_55619</name>
</gene>
<name>A0A371EI25_MUCPR</name>
<dbReference type="SUPFAM" id="SSF56672">
    <property type="entry name" value="DNA/RNA polymerases"/>
    <property type="match status" value="1"/>
</dbReference>
<evidence type="ECO:0000313" key="2">
    <source>
        <dbReference type="Proteomes" id="UP000257109"/>
    </source>
</evidence>
<keyword evidence="2" id="KW-1185">Reference proteome</keyword>
<dbReference type="Gene3D" id="3.30.70.270">
    <property type="match status" value="1"/>
</dbReference>
<dbReference type="PANTHER" id="PTHR35046:SF9">
    <property type="entry name" value="RNA-DIRECTED DNA POLYMERASE"/>
    <property type="match status" value="1"/>
</dbReference>
<sequence>MLVILKEVRRVLLAKREPLFALPTDMLLHVSPSVDALLVGMQKLLKEFQDVFPQDVPHGLQPLRGIKHHIDLTLRATLPNRETYRTNLEEAKEIQKRHLIPRLDDFLDELHGSVLFSKIDLKSGYH</sequence>
<dbReference type="Proteomes" id="UP000257109">
    <property type="component" value="Unassembled WGS sequence"/>
</dbReference>
<dbReference type="OrthoDB" id="1747743at2759"/>
<dbReference type="InterPro" id="IPR043128">
    <property type="entry name" value="Rev_trsase/Diguanyl_cyclase"/>
</dbReference>
<evidence type="ECO:0000313" key="1">
    <source>
        <dbReference type="EMBL" id="RDX65707.1"/>
    </source>
</evidence>
<dbReference type="PANTHER" id="PTHR35046">
    <property type="entry name" value="ZINC KNUCKLE (CCHC-TYPE) FAMILY PROTEIN"/>
    <property type="match status" value="1"/>
</dbReference>
<accession>A0A371EI25</accession>
<proteinExistence type="predicted"/>
<organism evidence="1 2">
    <name type="scientific">Mucuna pruriens</name>
    <name type="common">Velvet bean</name>
    <name type="synonym">Dolichos pruriens</name>
    <dbReference type="NCBI Taxonomy" id="157652"/>
    <lineage>
        <taxon>Eukaryota</taxon>
        <taxon>Viridiplantae</taxon>
        <taxon>Streptophyta</taxon>
        <taxon>Embryophyta</taxon>
        <taxon>Tracheophyta</taxon>
        <taxon>Spermatophyta</taxon>
        <taxon>Magnoliopsida</taxon>
        <taxon>eudicotyledons</taxon>
        <taxon>Gunneridae</taxon>
        <taxon>Pentapetalae</taxon>
        <taxon>rosids</taxon>
        <taxon>fabids</taxon>
        <taxon>Fabales</taxon>
        <taxon>Fabaceae</taxon>
        <taxon>Papilionoideae</taxon>
        <taxon>50 kb inversion clade</taxon>
        <taxon>NPAAA clade</taxon>
        <taxon>indigoferoid/millettioid clade</taxon>
        <taxon>Phaseoleae</taxon>
        <taxon>Mucuna</taxon>
    </lineage>
</organism>